<dbReference type="FunFam" id="1.20.1740.10:FF:000039">
    <property type="entry name" value="Neutral amino acid transporter (Eurofung)"/>
    <property type="match status" value="1"/>
</dbReference>
<keyword evidence="4 7" id="KW-1133">Transmembrane helix</keyword>
<dbReference type="Pfam" id="PF01490">
    <property type="entry name" value="Aa_trans"/>
    <property type="match status" value="1"/>
</dbReference>
<evidence type="ECO:0000313" key="10">
    <source>
        <dbReference type="Proteomes" id="UP000799324"/>
    </source>
</evidence>
<feature type="transmembrane region" description="Helical" evidence="7">
    <location>
        <begin position="412"/>
        <end position="436"/>
    </location>
</feature>
<dbReference type="AlphaFoldDB" id="A0A6A6TA11"/>
<dbReference type="EMBL" id="MU004332">
    <property type="protein sequence ID" value="KAF2656789.1"/>
    <property type="molecule type" value="Genomic_DNA"/>
</dbReference>
<dbReference type="OrthoDB" id="294730at2759"/>
<proteinExistence type="inferred from homology"/>
<feature type="transmembrane region" description="Helical" evidence="7">
    <location>
        <begin position="198"/>
        <end position="216"/>
    </location>
</feature>
<dbReference type="Proteomes" id="UP000799324">
    <property type="component" value="Unassembled WGS sequence"/>
</dbReference>
<dbReference type="Gene3D" id="1.20.1740.10">
    <property type="entry name" value="Amino acid/polyamine transporter I"/>
    <property type="match status" value="1"/>
</dbReference>
<keyword evidence="10" id="KW-1185">Reference proteome</keyword>
<evidence type="ECO:0000259" key="8">
    <source>
        <dbReference type="Pfam" id="PF01490"/>
    </source>
</evidence>
<feature type="region of interest" description="Disordered" evidence="6">
    <location>
        <begin position="1"/>
        <end position="71"/>
    </location>
</feature>
<evidence type="ECO:0000256" key="2">
    <source>
        <dbReference type="ARBA" id="ARBA00008066"/>
    </source>
</evidence>
<feature type="transmembrane region" description="Helical" evidence="7">
    <location>
        <begin position="114"/>
        <end position="138"/>
    </location>
</feature>
<evidence type="ECO:0000313" key="9">
    <source>
        <dbReference type="EMBL" id="KAF2656789.1"/>
    </source>
</evidence>
<dbReference type="PANTHER" id="PTHR22950">
    <property type="entry name" value="AMINO ACID TRANSPORTER"/>
    <property type="match status" value="1"/>
</dbReference>
<feature type="transmembrane region" description="Helical" evidence="7">
    <location>
        <begin position="300"/>
        <end position="322"/>
    </location>
</feature>
<feature type="transmembrane region" description="Helical" evidence="7">
    <location>
        <begin position="388"/>
        <end position="406"/>
    </location>
</feature>
<protein>
    <submittedName>
        <fullName evidence="9">N amino acid transport system protein</fullName>
    </submittedName>
</protein>
<feature type="domain" description="Amino acid transporter transmembrane" evidence="8">
    <location>
        <begin position="86"/>
        <end position="471"/>
    </location>
</feature>
<dbReference type="PANTHER" id="PTHR22950:SF668">
    <property type="entry name" value="AMINO ACID TRANSPORTER (EUROFUNG)"/>
    <property type="match status" value="1"/>
</dbReference>
<evidence type="ECO:0000256" key="5">
    <source>
        <dbReference type="ARBA" id="ARBA00023136"/>
    </source>
</evidence>
<dbReference type="GO" id="GO:0016020">
    <property type="term" value="C:membrane"/>
    <property type="evidence" value="ECO:0007669"/>
    <property type="project" value="UniProtKB-SubCell"/>
</dbReference>
<feature type="compositionally biased region" description="Basic and acidic residues" evidence="6">
    <location>
        <begin position="1"/>
        <end position="12"/>
    </location>
</feature>
<feature type="transmembrane region" description="Helical" evidence="7">
    <location>
        <begin position="342"/>
        <end position="367"/>
    </location>
</feature>
<feature type="transmembrane region" description="Helical" evidence="7">
    <location>
        <begin position="172"/>
        <end position="192"/>
    </location>
</feature>
<feature type="transmembrane region" description="Helical" evidence="7">
    <location>
        <begin position="267"/>
        <end position="288"/>
    </location>
</feature>
<accession>A0A6A6TA11</accession>
<feature type="compositionally biased region" description="Basic and acidic residues" evidence="6">
    <location>
        <begin position="33"/>
        <end position="42"/>
    </location>
</feature>
<comment type="subcellular location">
    <subcellularLocation>
        <location evidence="1">Membrane</location>
        <topology evidence="1">Multi-pass membrane protein</topology>
    </subcellularLocation>
</comment>
<organism evidence="9 10">
    <name type="scientific">Lophiostoma macrostomum CBS 122681</name>
    <dbReference type="NCBI Taxonomy" id="1314788"/>
    <lineage>
        <taxon>Eukaryota</taxon>
        <taxon>Fungi</taxon>
        <taxon>Dikarya</taxon>
        <taxon>Ascomycota</taxon>
        <taxon>Pezizomycotina</taxon>
        <taxon>Dothideomycetes</taxon>
        <taxon>Pleosporomycetidae</taxon>
        <taxon>Pleosporales</taxon>
        <taxon>Lophiostomataceae</taxon>
        <taxon>Lophiostoma</taxon>
    </lineage>
</organism>
<name>A0A6A6TA11_9PLEO</name>
<evidence type="ECO:0000256" key="3">
    <source>
        <dbReference type="ARBA" id="ARBA00022692"/>
    </source>
</evidence>
<dbReference type="GO" id="GO:0015179">
    <property type="term" value="F:L-amino acid transmembrane transporter activity"/>
    <property type="evidence" value="ECO:0007669"/>
    <property type="project" value="TreeGrafter"/>
</dbReference>
<feature type="compositionally biased region" description="Low complexity" evidence="6">
    <location>
        <begin position="13"/>
        <end position="24"/>
    </location>
</feature>
<comment type="similarity">
    <text evidence="2">Belongs to the amino acid/polyamine transporter 2 family.</text>
</comment>
<evidence type="ECO:0000256" key="4">
    <source>
        <dbReference type="ARBA" id="ARBA00022989"/>
    </source>
</evidence>
<evidence type="ECO:0000256" key="6">
    <source>
        <dbReference type="SAM" id="MobiDB-lite"/>
    </source>
</evidence>
<evidence type="ECO:0000256" key="7">
    <source>
        <dbReference type="SAM" id="Phobius"/>
    </source>
</evidence>
<evidence type="ECO:0000256" key="1">
    <source>
        <dbReference type="ARBA" id="ARBA00004141"/>
    </source>
</evidence>
<feature type="transmembrane region" description="Helical" evidence="7">
    <location>
        <begin position="89"/>
        <end position="108"/>
    </location>
</feature>
<dbReference type="InterPro" id="IPR013057">
    <property type="entry name" value="AA_transpt_TM"/>
</dbReference>
<gene>
    <name evidence="9" type="ORF">K491DRAFT_358277</name>
</gene>
<sequence length="499" mass="53927">MSIFNIRDKREGSSSSAESETPSSQLPAVSHITKTDHAEPSSEPKNVTVVESERRLTQGSDPEGQVSERQADAFGNEEGAAIHYKTMDWWHCGVLMIAENVSLGVLALPQAVAWLGLVPGLLLIFFLGIIAGYTGFIIGQFKEAFPQVVSFADCGELIAGRIGKEIMAVSQVLILIFIMAAHVLSFAVAMNVMTDHSMCTVAFAALGLIICFVLGLPRTLKGVSYLSIFSCISVFVAVTVTMIAIAISKPDMGNFVAVHPDMPLVTGLTPVMNIILAYSGHVGFFSFAAELKNPRDYTKALVFMQTLAVTFYMVIGAVIYYYAGEHVASPALGSASPTVRKIAFGIALPTIVVAGVINGSVACKYIYIRIWYGTDVIHQKSFKSIGSWVGICAVAWFVSWVIAESIPNFNSLLALIGAVFGSWFSYGLPGGLWLYMNKGRMFSTPRKTALTLLTMCIFCLGATMCILGLWNSGHELSQGTAGQPFSCQNNWRPSIERSD</sequence>
<feature type="transmembrane region" description="Helical" evidence="7">
    <location>
        <begin position="223"/>
        <end position="247"/>
    </location>
</feature>
<keyword evidence="5 7" id="KW-0472">Membrane</keyword>
<keyword evidence="3 7" id="KW-0812">Transmembrane</keyword>
<feature type="transmembrane region" description="Helical" evidence="7">
    <location>
        <begin position="448"/>
        <end position="470"/>
    </location>
</feature>
<reference evidence="9" key="1">
    <citation type="journal article" date="2020" name="Stud. Mycol.">
        <title>101 Dothideomycetes genomes: a test case for predicting lifestyles and emergence of pathogens.</title>
        <authorList>
            <person name="Haridas S."/>
            <person name="Albert R."/>
            <person name="Binder M."/>
            <person name="Bloem J."/>
            <person name="Labutti K."/>
            <person name="Salamov A."/>
            <person name="Andreopoulos B."/>
            <person name="Baker S."/>
            <person name="Barry K."/>
            <person name="Bills G."/>
            <person name="Bluhm B."/>
            <person name="Cannon C."/>
            <person name="Castanera R."/>
            <person name="Culley D."/>
            <person name="Daum C."/>
            <person name="Ezra D."/>
            <person name="Gonzalez J."/>
            <person name="Henrissat B."/>
            <person name="Kuo A."/>
            <person name="Liang C."/>
            <person name="Lipzen A."/>
            <person name="Lutzoni F."/>
            <person name="Magnuson J."/>
            <person name="Mondo S."/>
            <person name="Nolan M."/>
            <person name="Ohm R."/>
            <person name="Pangilinan J."/>
            <person name="Park H.-J."/>
            <person name="Ramirez L."/>
            <person name="Alfaro M."/>
            <person name="Sun H."/>
            <person name="Tritt A."/>
            <person name="Yoshinaga Y."/>
            <person name="Zwiers L.-H."/>
            <person name="Turgeon B."/>
            <person name="Goodwin S."/>
            <person name="Spatafora J."/>
            <person name="Crous P."/>
            <person name="Grigoriev I."/>
        </authorList>
    </citation>
    <scope>NUCLEOTIDE SEQUENCE</scope>
    <source>
        <strain evidence="9">CBS 122681</strain>
    </source>
</reference>